<dbReference type="Gene3D" id="3.10.490.10">
    <property type="entry name" value="Gamma-glutamyl cyclotransferase-like"/>
    <property type="match status" value="1"/>
</dbReference>
<organism evidence="2 3">
    <name type="scientific">Halomonas alkalicola</name>
    <dbReference type="NCBI Taxonomy" id="1930622"/>
    <lineage>
        <taxon>Bacteria</taxon>
        <taxon>Pseudomonadati</taxon>
        <taxon>Pseudomonadota</taxon>
        <taxon>Gammaproteobacteria</taxon>
        <taxon>Oceanospirillales</taxon>
        <taxon>Halomonadaceae</taxon>
        <taxon>Halomonas</taxon>
    </lineage>
</organism>
<dbReference type="EMBL" id="CP131913">
    <property type="protein sequence ID" value="WLI73488.1"/>
    <property type="molecule type" value="Genomic_DNA"/>
</dbReference>
<dbReference type="Pfam" id="PF06094">
    <property type="entry name" value="GGACT"/>
    <property type="match status" value="1"/>
</dbReference>
<dbReference type="RefSeq" id="WP_119021074.1">
    <property type="nucleotide sequence ID" value="NZ_CP131913.1"/>
</dbReference>
<name>A0ABY9H5B1_9GAMM</name>
<dbReference type="CDD" id="cd06661">
    <property type="entry name" value="GGCT_like"/>
    <property type="match status" value="1"/>
</dbReference>
<dbReference type="InterPro" id="IPR036568">
    <property type="entry name" value="GGCT-like_sf"/>
</dbReference>
<proteinExistence type="predicted"/>
<reference evidence="2 3" key="1">
    <citation type="submission" date="2023-08" db="EMBL/GenBank/DDBJ databases">
        <title>Transcriptome Analysis of Halomonas alkalicola CICC 11012s to Identify the Genes Involved in Alkaline Tolerances.</title>
        <authorList>
            <person name="Zhai L."/>
        </authorList>
    </citation>
    <scope>NUCLEOTIDE SEQUENCE [LARGE SCALE GENOMIC DNA]</scope>
    <source>
        <strain evidence="2 3">CICC 11012s</strain>
    </source>
</reference>
<dbReference type="SUPFAM" id="SSF110857">
    <property type="entry name" value="Gamma-glutamyl cyclotransferase-like"/>
    <property type="match status" value="1"/>
</dbReference>
<evidence type="ECO:0000259" key="1">
    <source>
        <dbReference type="Pfam" id="PF06094"/>
    </source>
</evidence>
<dbReference type="InterPro" id="IPR009288">
    <property type="entry name" value="AIG2-like_dom"/>
</dbReference>
<protein>
    <submittedName>
        <fullName evidence="2">Gamma-glutamylcyclotransferase family protein</fullName>
    </submittedName>
</protein>
<evidence type="ECO:0000313" key="2">
    <source>
        <dbReference type="EMBL" id="WLI73488.1"/>
    </source>
</evidence>
<sequence>MRRLHLLLATLLGLPLALAGWLWLTMLSPFTYDRPDHLPPIEAGPHEVFVYGTLRSGLVRWIVTGRAGESRPATLEDFRRSALDLEEAPGERVEGEVITVSAEELARLDRYERLGLRYERVRLTLADGSDAWVYRRLPEEALDGARL</sequence>
<dbReference type="Proteomes" id="UP001235344">
    <property type="component" value="Chromosome"/>
</dbReference>
<gene>
    <name evidence="2" type="ORF">B6N23_00645</name>
</gene>
<accession>A0ABY9H5B1</accession>
<dbReference type="InterPro" id="IPR013024">
    <property type="entry name" value="GGCT-like"/>
</dbReference>
<evidence type="ECO:0000313" key="3">
    <source>
        <dbReference type="Proteomes" id="UP001235344"/>
    </source>
</evidence>
<keyword evidence="3" id="KW-1185">Reference proteome</keyword>
<feature type="domain" description="Gamma-glutamylcyclotransferase AIG2-like" evidence="1">
    <location>
        <begin position="48"/>
        <end position="136"/>
    </location>
</feature>